<evidence type="ECO:0000256" key="7">
    <source>
        <dbReference type="ARBA" id="ARBA00022989"/>
    </source>
</evidence>
<dbReference type="AlphaFoldDB" id="A0A1Y6M6F0"/>
<dbReference type="GO" id="GO:0000155">
    <property type="term" value="F:phosphorelay sensor kinase activity"/>
    <property type="evidence" value="ECO:0007669"/>
    <property type="project" value="InterPro"/>
</dbReference>
<sequence length="460" mass="52697">MSKTRSIKRNLINAISAIFGLFIIIVYTFIDTSIDDWAQQQFKAGLKEQMEQIKLLINDHESAIVDNKNSHYFYQIWKNNQTIKRSLNLRPYPELDLRHTKIATNSNQLVQVTMPNNAPGQALLSSYVHRNKDGSSDSMYITVATSTKSLTRITGLLDILLIGSFLLSMIIIRIVTKKIVTQGLRPLDSLNQQIKTFNNNNDDSNKHFIFDGEKNYSEIDLIINELNNFLIINRNSIENEKRITSDIAHEIKTPIAELITLTEVHQRFPDDKRLAETFTDDILQISNRMRIIVENLLLLQRTSSAIELYKQPLDLKVLCDVIGQELTFKYPDISTRITKNIPLDTTIIADTFSLKTILTNLVDNALFYSLPTTNIQINVIDKTPNFIIEIINTATVHYSETELEQLVQPLYQHDRSRSNDSRYGLGLSIVNNICKINQYQLTISQTINGNFNVSIHIPKQ</sequence>
<dbReference type="EMBL" id="FYAK01000001">
    <property type="protein sequence ID" value="SMY32134.1"/>
    <property type="molecule type" value="Genomic_DNA"/>
</dbReference>
<gene>
    <name evidence="10" type="primary">czcS</name>
    <name evidence="10" type="ORF">PMAL9190_00373</name>
</gene>
<keyword evidence="8" id="KW-0472">Membrane</keyword>
<dbReference type="InterPro" id="IPR050428">
    <property type="entry name" value="TCS_sensor_his_kinase"/>
</dbReference>
<dbReference type="Proteomes" id="UP000195963">
    <property type="component" value="Unassembled WGS sequence"/>
</dbReference>
<name>A0A1Y6M6F0_9GAMM</name>
<evidence type="ECO:0000256" key="1">
    <source>
        <dbReference type="ARBA" id="ARBA00000085"/>
    </source>
</evidence>
<keyword evidence="7 8" id="KW-1133">Transmembrane helix</keyword>
<dbReference type="InterPro" id="IPR036890">
    <property type="entry name" value="HATPase_C_sf"/>
</dbReference>
<dbReference type="RefSeq" id="WP_087843665.1">
    <property type="nucleotide sequence ID" value="NZ_FYAK01000001.1"/>
</dbReference>
<dbReference type="PROSITE" id="PS50109">
    <property type="entry name" value="HIS_KIN"/>
    <property type="match status" value="1"/>
</dbReference>
<dbReference type="SMART" id="SM00387">
    <property type="entry name" value="HATPase_c"/>
    <property type="match status" value="1"/>
</dbReference>
<protein>
    <recommendedName>
        <fullName evidence="2">histidine kinase</fullName>
        <ecNumber evidence="2">2.7.13.3</ecNumber>
    </recommendedName>
</protein>
<keyword evidence="11" id="KW-1185">Reference proteome</keyword>
<dbReference type="SUPFAM" id="SSF47384">
    <property type="entry name" value="Homodimeric domain of signal transducing histidine kinase"/>
    <property type="match status" value="1"/>
</dbReference>
<organism evidence="10 11">
    <name type="scientific">Photobacterium malacitanum</name>
    <dbReference type="NCBI Taxonomy" id="2204294"/>
    <lineage>
        <taxon>Bacteria</taxon>
        <taxon>Pseudomonadati</taxon>
        <taxon>Pseudomonadota</taxon>
        <taxon>Gammaproteobacteria</taxon>
        <taxon>Vibrionales</taxon>
        <taxon>Vibrionaceae</taxon>
        <taxon>Photobacterium</taxon>
    </lineage>
</organism>
<evidence type="ECO:0000313" key="11">
    <source>
        <dbReference type="Proteomes" id="UP000195963"/>
    </source>
</evidence>
<dbReference type="Gene3D" id="1.10.287.130">
    <property type="match status" value="1"/>
</dbReference>
<keyword evidence="5 8" id="KW-0812">Transmembrane</keyword>
<dbReference type="InterPro" id="IPR003594">
    <property type="entry name" value="HATPase_dom"/>
</dbReference>
<dbReference type="Pfam" id="PF00512">
    <property type="entry name" value="HisKA"/>
    <property type="match status" value="1"/>
</dbReference>
<evidence type="ECO:0000313" key="10">
    <source>
        <dbReference type="EMBL" id="SMY32134.1"/>
    </source>
</evidence>
<dbReference type="Gene3D" id="3.30.565.10">
    <property type="entry name" value="Histidine kinase-like ATPase, C-terminal domain"/>
    <property type="match status" value="1"/>
</dbReference>
<evidence type="ECO:0000256" key="5">
    <source>
        <dbReference type="ARBA" id="ARBA00022692"/>
    </source>
</evidence>
<evidence type="ECO:0000256" key="3">
    <source>
        <dbReference type="ARBA" id="ARBA00022553"/>
    </source>
</evidence>
<comment type="catalytic activity">
    <reaction evidence="1">
        <text>ATP + protein L-histidine = ADP + protein N-phospho-L-histidine.</text>
        <dbReference type="EC" id="2.7.13.3"/>
    </reaction>
</comment>
<evidence type="ECO:0000259" key="9">
    <source>
        <dbReference type="PROSITE" id="PS50109"/>
    </source>
</evidence>
<keyword evidence="6" id="KW-0418">Kinase</keyword>
<dbReference type="SMART" id="SM00388">
    <property type="entry name" value="HisKA"/>
    <property type="match status" value="1"/>
</dbReference>
<dbReference type="SUPFAM" id="SSF55874">
    <property type="entry name" value="ATPase domain of HSP90 chaperone/DNA topoisomerase II/histidine kinase"/>
    <property type="match status" value="1"/>
</dbReference>
<reference evidence="11" key="1">
    <citation type="submission" date="2017-06" db="EMBL/GenBank/DDBJ databases">
        <authorList>
            <person name="Rodrigo-Torres L."/>
            <person name="Arahal R.D."/>
            <person name="Lucena T."/>
        </authorList>
    </citation>
    <scope>NUCLEOTIDE SEQUENCE [LARGE SCALE GENOMIC DNA]</scope>
    <source>
        <strain evidence="11">CECT 9190</strain>
    </source>
</reference>
<evidence type="ECO:0000256" key="4">
    <source>
        <dbReference type="ARBA" id="ARBA00022679"/>
    </source>
</evidence>
<evidence type="ECO:0000256" key="8">
    <source>
        <dbReference type="SAM" id="Phobius"/>
    </source>
</evidence>
<dbReference type="PANTHER" id="PTHR45436:SF5">
    <property type="entry name" value="SENSOR HISTIDINE KINASE TRCS"/>
    <property type="match status" value="1"/>
</dbReference>
<dbReference type="InterPro" id="IPR005467">
    <property type="entry name" value="His_kinase_dom"/>
</dbReference>
<dbReference type="EC" id="2.7.13.3" evidence="2"/>
<dbReference type="InterPro" id="IPR036097">
    <property type="entry name" value="HisK_dim/P_sf"/>
</dbReference>
<feature type="domain" description="Histidine kinase" evidence="9">
    <location>
        <begin position="246"/>
        <end position="460"/>
    </location>
</feature>
<feature type="transmembrane region" description="Helical" evidence="8">
    <location>
        <begin position="12"/>
        <end position="30"/>
    </location>
</feature>
<dbReference type="Pfam" id="PF02518">
    <property type="entry name" value="HATPase_c"/>
    <property type="match status" value="1"/>
</dbReference>
<accession>A0A1Y6M6F0</accession>
<keyword evidence="4 10" id="KW-0808">Transferase</keyword>
<evidence type="ECO:0000256" key="2">
    <source>
        <dbReference type="ARBA" id="ARBA00012438"/>
    </source>
</evidence>
<dbReference type="PANTHER" id="PTHR45436">
    <property type="entry name" value="SENSOR HISTIDINE KINASE YKOH"/>
    <property type="match status" value="1"/>
</dbReference>
<dbReference type="CDD" id="cd00082">
    <property type="entry name" value="HisKA"/>
    <property type="match status" value="1"/>
</dbReference>
<proteinExistence type="predicted"/>
<feature type="transmembrane region" description="Helical" evidence="8">
    <location>
        <begin position="153"/>
        <end position="175"/>
    </location>
</feature>
<keyword evidence="3" id="KW-0597">Phosphoprotein</keyword>
<dbReference type="InterPro" id="IPR003661">
    <property type="entry name" value="HisK_dim/P_dom"/>
</dbReference>
<evidence type="ECO:0000256" key="6">
    <source>
        <dbReference type="ARBA" id="ARBA00022777"/>
    </source>
</evidence>